<keyword evidence="1" id="KW-1133">Transmembrane helix</keyword>
<dbReference type="RefSeq" id="WP_220620263.1">
    <property type="nucleotide sequence ID" value="NZ_RKLR01000013.1"/>
</dbReference>
<keyword evidence="1" id="KW-0812">Transmembrane</keyword>
<name>A0AAW4PW36_9EURY</name>
<keyword evidence="3" id="KW-1185">Reference proteome</keyword>
<evidence type="ECO:0000313" key="3">
    <source>
        <dbReference type="Proteomes" id="UP001430377"/>
    </source>
</evidence>
<reference evidence="2 3" key="1">
    <citation type="submission" date="2021-06" db="EMBL/GenBank/DDBJ databases">
        <title>Halomicroarcula sp. a new haloarchaeum isolated from saline soil.</title>
        <authorList>
            <person name="Duran-Viseras A."/>
            <person name="Sanchez-Porro C."/>
            <person name="Ventosa A."/>
        </authorList>
    </citation>
    <scope>NUCLEOTIDE SEQUENCE [LARGE SCALE GENOMIC DNA]</scope>
    <source>
        <strain evidence="2 3">F13</strain>
    </source>
</reference>
<organism evidence="2 3">
    <name type="scientific">Haloarcula rubra</name>
    <dbReference type="NCBI Taxonomy" id="2487747"/>
    <lineage>
        <taxon>Archaea</taxon>
        <taxon>Methanobacteriati</taxon>
        <taxon>Methanobacteriota</taxon>
        <taxon>Stenosarchaea group</taxon>
        <taxon>Halobacteria</taxon>
        <taxon>Halobacteriales</taxon>
        <taxon>Haloarculaceae</taxon>
        <taxon>Haloarcula</taxon>
    </lineage>
</organism>
<evidence type="ECO:0000313" key="2">
    <source>
        <dbReference type="EMBL" id="MBX0325399.1"/>
    </source>
</evidence>
<feature type="transmembrane region" description="Helical" evidence="1">
    <location>
        <begin position="124"/>
        <end position="145"/>
    </location>
</feature>
<dbReference type="EMBL" id="RKLR01000013">
    <property type="protein sequence ID" value="MBX0325399.1"/>
    <property type="molecule type" value="Genomic_DNA"/>
</dbReference>
<gene>
    <name evidence="2" type="ORF">EGH21_20440</name>
</gene>
<evidence type="ECO:0008006" key="4">
    <source>
        <dbReference type="Google" id="ProtNLM"/>
    </source>
</evidence>
<evidence type="ECO:0000256" key="1">
    <source>
        <dbReference type="SAM" id="Phobius"/>
    </source>
</evidence>
<dbReference type="AlphaFoldDB" id="A0AAW4PW36"/>
<proteinExistence type="predicted"/>
<accession>A0AAW4PW36</accession>
<protein>
    <recommendedName>
        <fullName evidence="4">DNA-binding protein</fullName>
    </recommendedName>
</protein>
<comment type="caution">
    <text evidence="2">The sequence shown here is derived from an EMBL/GenBank/DDBJ whole genome shotgun (WGS) entry which is preliminary data.</text>
</comment>
<dbReference type="InterPro" id="IPR058927">
    <property type="entry name" value="OB_2TM"/>
</dbReference>
<dbReference type="Proteomes" id="UP001430377">
    <property type="component" value="Unassembled WGS sequence"/>
</dbReference>
<sequence>MKVRYRAVVALLLLSVLGASFVHYEATEDQRWPYPDADELAADYDTYVGKQAFLFGEVTAVDADGAAFTIKVEATGEIITLSVNGSDADVERGGTVQVYGTLEPDRTVDAQVVRVVNASTGALLYKYGASLVGVLLFLVLFARYWRVDTGRWVLEARRDG</sequence>
<dbReference type="Pfam" id="PF26045">
    <property type="entry name" value="OB_2TM_halo"/>
    <property type="match status" value="1"/>
</dbReference>
<keyword evidence="1" id="KW-0472">Membrane</keyword>